<organism evidence="13 14">
    <name type="scientific">Ottowia pentelensis</name>
    <dbReference type="NCBI Taxonomy" id="511108"/>
    <lineage>
        <taxon>Bacteria</taxon>
        <taxon>Pseudomonadati</taxon>
        <taxon>Pseudomonadota</taxon>
        <taxon>Betaproteobacteria</taxon>
        <taxon>Burkholderiales</taxon>
        <taxon>Comamonadaceae</taxon>
        <taxon>Ottowia</taxon>
    </lineage>
</organism>
<dbReference type="InterPro" id="IPR036010">
    <property type="entry name" value="2Fe-2S_ferredoxin-like_sf"/>
</dbReference>
<dbReference type="InterPro" id="IPR054582">
    <property type="entry name" value="DmmA-like_N"/>
</dbReference>
<dbReference type="InterPro" id="IPR017927">
    <property type="entry name" value="FAD-bd_FR_type"/>
</dbReference>
<evidence type="ECO:0000256" key="1">
    <source>
        <dbReference type="ARBA" id="ARBA00001917"/>
    </source>
</evidence>
<evidence type="ECO:0000256" key="4">
    <source>
        <dbReference type="ARBA" id="ARBA00022643"/>
    </source>
</evidence>
<dbReference type="CDD" id="cd11078">
    <property type="entry name" value="CYP130-like"/>
    <property type="match status" value="1"/>
</dbReference>
<dbReference type="Proteomes" id="UP001589834">
    <property type="component" value="Unassembled WGS sequence"/>
</dbReference>
<keyword evidence="14" id="KW-1185">Reference proteome</keyword>
<dbReference type="PRINTS" id="PR00359">
    <property type="entry name" value="BP450"/>
</dbReference>
<comment type="cofactor">
    <cofactor evidence="1">
        <name>FMN</name>
        <dbReference type="ChEBI" id="CHEBI:58210"/>
    </cofactor>
</comment>
<dbReference type="Gene3D" id="1.10.630.10">
    <property type="entry name" value="Cytochrome P450"/>
    <property type="match status" value="1"/>
</dbReference>
<keyword evidence="4" id="KW-0288">FMN</keyword>
<keyword evidence="8" id="KW-0408">Iron</keyword>
<dbReference type="InterPro" id="IPR002397">
    <property type="entry name" value="Cyt_P450_B"/>
</dbReference>
<evidence type="ECO:0000259" key="11">
    <source>
        <dbReference type="PROSITE" id="PS51085"/>
    </source>
</evidence>
<dbReference type="PANTHER" id="PTHR46696:SF6">
    <property type="entry name" value="P450, PUTATIVE (EUROFUNG)-RELATED"/>
    <property type="match status" value="1"/>
</dbReference>
<evidence type="ECO:0000256" key="7">
    <source>
        <dbReference type="ARBA" id="ARBA00023002"/>
    </source>
</evidence>
<dbReference type="SUPFAM" id="SSF54292">
    <property type="entry name" value="2Fe-2S ferredoxin-like"/>
    <property type="match status" value="1"/>
</dbReference>
<dbReference type="SUPFAM" id="SSF52343">
    <property type="entry name" value="Ferredoxin reductase-like, C-terminal NADP-linked domain"/>
    <property type="match status" value="1"/>
</dbReference>
<evidence type="ECO:0000259" key="12">
    <source>
        <dbReference type="PROSITE" id="PS51384"/>
    </source>
</evidence>
<dbReference type="Pfam" id="PF00067">
    <property type="entry name" value="p450"/>
    <property type="match status" value="1"/>
</dbReference>
<evidence type="ECO:0000256" key="10">
    <source>
        <dbReference type="SAM" id="MobiDB-lite"/>
    </source>
</evidence>
<evidence type="ECO:0000256" key="6">
    <source>
        <dbReference type="ARBA" id="ARBA00022723"/>
    </source>
</evidence>
<keyword evidence="3" id="KW-0285">Flavoprotein</keyword>
<dbReference type="Gene3D" id="3.40.50.80">
    <property type="entry name" value="Nucleotide-binding domain of ferredoxin-NADP reductase (FNR) module"/>
    <property type="match status" value="1"/>
</dbReference>
<dbReference type="InterPro" id="IPR017938">
    <property type="entry name" value="Riboflavin_synthase-like_b-brl"/>
</dbReference>
<dbReference type="InterPro" id="IPR017972">
    <property type="entry name" value="Cyt_P450_CS"/>
</dbReference>
<gene>
    <name evidence="13" type="ORF">ACFFGG_05080</name>
</gene>
<comment type="similarity">
    <text evidence="2">Belongs to the cytochrome P450 family.</text>
</comment>
<accession>A0ABV6PQ35</accession>
<dbReference type="CDD" id="cd06185">
    <property type="entry name" value="PDR_like"/>
    <property type="match status" value="1"/>
</dbReference>
<proteinExistence type="inferred from homology"/>
<evidence type="ECO:0000313" key="13">
    <source>
        <dbReference type="EMBL" id="MFC0591925.1"/>
    </source>
</evidence>
<dbReference type="PANTHER" id="PTHR46696">
    <property type="entry name" value="P450, PUTATIVE (EUROFUNG)-RELATED"/>
    <property type="match status" value="1"/>
</dbReference>
<dbReference type="InterPro" id="IPR036396">
    <property type="entry name" value="Cyt_P450_sf"/>
</dbReference>
<dbReference type="CDD" id="cd00207">
    <property type="entry name" value="fer2"/>
    <property type="match status" value="1"/>
</dbReference>
<reference evidence="13 14" key="1">
    <citation type="submission" date="2024-09" db="EMBL/GenBank/DDBJ databases">
        <authorList>
            <person name="Sun Q."/>
            <person name="Mori K."/>
        </authorList>
    </citation>
    <scope>NUCLEOTIDE SEQUENCE [LARGE SCALE GENOMIC DNA]</scope>
    <source>
        <strain evidence="13 14">NCAIM B.02336</strain>
    </source>
</reference>
<evidence type="ECO:0000256" key="8">
    <source>
        <dbReference type="ARBA" id="ARBA00023004"/>
    </source>
</evidence>
<feature type="domain" description="FAD-binding FR-type" evidence="12">
    <location>
        <begin position="466"/>
        <end position="571"/>
    </location>
</feature>
<dbReference type="SUPFAM" id="SSF48264">
    <property type="entry name" value="Cytochrome P450"/>
    <property type="match status" value="1"/>
</dbReference>
<dbReference type="Pfam" id="PF00111">
    <property type="entry name" value="Fer2"/>
    <property type="match status" value="1"/>
</dbReference>
<evidence type="ECO:0000313" key="14">
    <source>
        <dbReference type="Proteomes" id="UP001589834"/>
    </source>
</evidence>
<sequence length="787" mass="88278">MPEPSRPSATRACPVAHDHEPQADAPACPFDERATAFDPYTDAYMANPSELVRWSREEQPVFYSPRLGYWVLTRYESIKAVFRDPHTYSPSIALESTEPPTEEALAILKSYGYALNRTLVNEDEPMHMARRRALMAPFTPEHLRQHEPMVRRLVSEAIDGFIDAGEADLFRRLTWHVPFSVALHFLGIDDDEDHEKMHEFAIAHTKNAFGRATPEERIEVAHTVGKFWQLSGEILEKMRRTPEGPGWMRYSIRQQKHHPEVVTDSYLHSMMMAIIVAAHESTSFAAANAIRLLLEHRSVWDEICEDPSLISPAIEECLRHDGPIASWRRRTTRDVVIEGVPIPAGARLLLVVHSANHDARQFSDPDLFDIRRSNVIDQLSFGFGVHQCLGKNIARMEMQIMIGELTRRLPHMQLVPQEFDYVHNLAFRGPQNLHVRWNPAHNPERRDPDVRHWAQAVHLGGPMASAMVRKLRVLAADTLATDPDIVRLRLVAADGSALPRWTPGAHIDIECGDTGLSRQYSLCGDLDNVHEWEVAVQHDAASRGGSAWIHRYATAGAPLRVRGPRNHFHLDEDGRQRLILIAGGIGITPVMAMAQRARATGRDYVLHYSAASRTRAAYADALQALHGERLQLHLSDAGRRCDFAALLAQPRADTHIYACGPQRLLDALQQAVARAGWPADALHVEHFENNAPKLDPAHERAFEVELRTAGLTLHVPADRTVLEVLHAHNVDVQSDCEEGLCGTCEVAVAEGDIEHRDSVLSPAERAKGDRMMSCCSRARTGRLVLDL</sequence>
<dbReference type="Pfam" id="PF22290">
    <property type="entry name" value="DmmA-like_N"/>
    <property type="match status" value="1"/>
</dbReference>
<dbReference type="InterPro" id="IPR001128">
    <property type="entry name" value="Cyt_P450"/>
</dbReference>
<dbReference type="RefSeq" id="WP_377480570.1">
    <property type="nucleotide sequence ID" value="NZ_JBHLTN010000007.1"/>
</dbReference>
<dbReference type="InterPro" id="IPR012675">
    <property type="entry name" value="Beta-grasp_dom_sf"/>
</dbReference>
<keyword evidence="5" id="KW-0001">2Fe-2S</keyword>
<dbReference type="PROSITE" id="PS51384">
    <property type="entry name" value="FAD_FR"/>
    <property type="match status" value="1"/>
</dbReference>
<comment type="caution">
    <text evidence="13">The sequence shown here is derived from an EMBL/GenBank/DDBJ whole genome shotgun (WGS) entry which is preliminary data.</text>
</comment>
<evidence type="ECO:0000256" key="2">
    <source>
        <dbReference type="ARBA" id="ARBA00010617"/>
    </source>
</evidence>
<dbReference type="InterPro" id="IPR039261">
    <property type="entry name" value="FNR_nucleotide-bd"/>
</dbReference>
<dbReference type="InterPro" id="IPR006058">
    <property type="entry name" value="2Fe2S_fd_BS"/>
</dbReference>
<keyword evidence="7" id="KW-0560">Oxidoreductase</keyword>
<dbReference type="SUPFAM" id="SSF63380">
    <property type="entry name" value="Riboflavin synthase domain-like"/>
    <property type="match status" value="1"/>
</dbReference>
<evidence type="ECO:0000256" key="5">
    <source>
        <dbReference type="ARBA" id="ARBA00022714"/>
    </source>
</evidence>
<dbReference type="EMBL" id="JBHLTN010000007">
    <property type="protein sequence ID" value="MFC0591925.1"/>
    <property type="molecule type" value="Genomic_DNA"/>
</dbReference>
<dbReference type="PROSITE" id="PS00197">
    <property type="entry name" value="2FE2S_FER_1"/>
    <property type="match status" value="1"/>
</dbReference>
<name>A0ABV6PQ35_9BURK</name>
<keyword evidence="6" id="KW-0479">Metal-binding</keyword>
<dbReference type="PROSITE" id="PS00086">
    <property type="entry name" value="CYTOCHROME_P450"/>
    <property type="match status" value="1"/>
</dbReference>
<dbReference type="PROSITE" id="PS51085">
    <property type="entry name" value="2FE2S_FER_2"/>
    <property type="match status" value="1"/>
</dbReference>
<dbReference type="Gene3D" id="3.10.20.30">
    <property type="match status" value="1"/>
</dbReference>
<evidence type="ECO:0000256" key="3">
    <source>
        <dbReference type="ARBA" id="ARBA00022630"/>
    </source>
</evidence>
<evidence type="ECO:0000256" key="9">
    <source>
        <dbReference type="ARBA" id="ARBA00023014"/>
    </source>
</evidence>
<protein>
    <submittedName>
        <fullName evidence="13">Cytochrome P450/oxidoreductase</fullName>
    </submittedName>
</protein>
<feature type="domain" description="2Fe-2S ferredoxin-type" evidence="11">
    <location>
        <begin position="702"/>
        <end position="787"/>
    </location>
</feature>
<feature type="region of interest" description="Disordered" evidence="10">
    <location>
        <begin position="1"/>
        <end position="27"/>
    </location>
</feature>
<dbReference type="Gene3D" id="2.40.30.10">
    <property type="entry name" value="Translation factors"/>
    <property type="match status" value="1"/>
</dbReference>
<dbReference type="InterPro" id="IPR001041">
    <property type="entry name" value="2Fe-2S_ferredoxin-type"/>
</dbReference>
<keyword evidence="9" id="KW-0411">Iron-sulfur</keyword>